<dbReference type="InterPro" id="IPR032781">
    <property type="entry name" value="ABC_tran_Xtn"/>
</dbReference>
<dbReference type="Gene3D" id="3.40.50.300">
    <property type="entry name" value="P-loop containing nucleotide triphosphate hydrolases"/>
    <property type="match status" value="2"/>
</dbReference>
<dbReference type="GO" id="GO:0005524">
    <property type="term" value="F:ATP binding"/>
    <property type="evidence" value="ECO:0007669"/>
    <property type="project" value="UniProtKB-KW"/>
</dbReference>
<keyword evidence="6" id="KW-1185">Reference proteome</keyword>
<proteinExistence type="predicted"/>
<dbReference type="InterPro" id="IPR003593">
    <property type="entry name" value="AAA+_ATPase"/>
</dbReference>
<dbReference type="AlphaFoldDB" id="A0A1V4DJK3"/>
<feature type="domain" description="ABC transporter" evidence="4">
    <location>
        <begin position="4"/>
        <end position="263"/>
    </location>
</feature>
<name>A0A1V4DJK3_9ENTE</name>
<keyword evidence="2 5" id="KW-0067">ATP-binding</keyword>
<dbReference type="Pfam" id="PF00005">
    <property type="entry name" value="ABC_tran"/>
    <property type="match status" value="2"/>
</dbReference>
<keyword evidence="1" id="KW-0547">Nucleotide-binding</keyword>
<evidence type="ECO:0000256" key="3">
    <source>
        <dbReference type="SAM" id="Coils"/>
    </source>
</evidence>
<protein>
    <submittedName>
        <fullName evidence="5">Multidrug ABC transporter ATP-binding protein</fullName>
    </submittedName>
</protein>
<dbReference type="InterPro" id="IPR017871">
    <property type="entry name" value="ABC_transporter-like_CS"/>
</dbReference>
<comment type="caution">
    <text evidence="5">The sequence shown here is derived from an EMBL/GenBank/DDBJ whole genome shotgun (WGS) entry which is preliminary data.</text>
</comment>
<sequence length="513" mass="58424">MSILEIDDLKYELPDKMLYENGSLRLNKGEHLGLTGKNGAGKSTLLKMIQGEIMPDEGRIVWQNNITISYLEQQLTYSEGDTMFDYLKQAFSHLYKISDEIQEMYEEYATTYDDELLEIIGKKQEKLEASDFYSIETQIEQVANGLGLTAIGLDKEVAKLSGGQRSKVSLAKLLLEKADVFLLDEPTNYLDVSHIDWLSDYLNQLDSTYIVISHDRDFLNNVTTCICDIDYHTLTKYNGNLEAAMKQKQAKAEQHQRDYEKQQKEIDKLEAYVRKYKAGSRSNMAKSREKQLNKIDRLAAPPSGKPGKFEFPYEMSHSHLVLETNDLSVGYEFPLLEDINFRLHKGEKIAIKGFNGIGKSTLLKTLIGEIDKLSGTIEISNDVKINYFSQDLNWEHPNQSAIDWLQVVHPKLSNKEVRRVLSKSGINDDNMSKPLSQLSGGEQCKVKLCHLTLIKSNLLVLDEPTNHLDQQSKDALKETLNQFEGTVLLVSHEMDFLEDLVDQVYDVALGKMM</sequence>
<dbReference type="RefSeq" id="WP_079348140.1">
    <property type="nucleotide sequence ID" value="NZ_MVAB01000001.1"/>
</dbReference>
<dbReference type="PROSITE" id="PS50893">
    <property type="entry name" value="ABC_TRANSPORTER_2"/>
    <property type="match status" value="2"/>
</dbReference>
<dbReference type="Proteomes" id="UP000189970">
    <property type="component" value="Unassembled WGS sequence"/>
</dbReference>
<keyword evidence="3" id="KW-0175">Coiled coil</keyword>
<feature type="domain" description="ABC transporter" evidence="4">
    <location>
        <begin position="321"/>
        <end position="513"/>
    </location>
</feature>
<dbReference type="InterPro" id="IPR003439">
    <property type="entry name" value="ABC_transporter-like_ATP-bd"/>
</dbReference>
<feature type="coiled-coil region" evidence="3">
    <location>
        <begin position="238"/>
        <end position="279"/>
    </location>
</feature>
<organism evidence="5 6">
    <name type="scientific">Vagococcus martis</name>
    <dbReference type="NCBI Taxonomy" id="1768210"/>
    <lineage>
        <taxon>Bacteria</taxon>
        <taxon>Bacillati</taxon>
        <taxon>Bacillota</taxon>
        <taxon>Bacilli</taxon>
        <taxon>Lactobacillales</taxon>
        <taxon>Enterococcaceae</taxon>
        <taxon>Vagococcus</taxon>
    </lineage>
</organism>
<dbReference type="InterPro" id="IPR027417">
    <property type="entry name" value="P-loop_NTPase"/>
</dbReference>
<dbReference type="PROSITE" id="PS00211">
    <property type="entry name" value="ABC_TRANSPORTER_1"/>
    <property type="match status" value="1"/>
</dbReference>
<evidence type="ECO:0000256" key="2">
    <source>
        <dbReference type="ARBA" id="ARBA00022840"/>
    </source>
</evidence>
<evidence type="ECO:0000313" key="6">
    <source>
        <dbReference type="Proteomes" id="UP000189970"/>
    </source>
</evidence>
<gene>
    <name evidence="5" type="ORF">BW731_11025</name>
</gene>
<dbReference type="FunFam" id="3.40.50.300:FF:000011">
    <property type="entry name" value="Putative ABC transporter ATP-binding component"/>
    <property type="match status" value="1"/>
</dbReference>
<evidence type="ECO:0000259" key="4">
    <source>
        <dbReference type="PROSITE" id="PS50893"/>
    </source>
</evidence>
<dbReference type="PANTHER" id="PTHR42855">
    <property type="entry name" value="ABC TRANSPORTER ATP-BINDING SUBUNIT"/>
    <property type="match status" value="1"/>
</dbReference>
<reference evidence="5 6" key="1">
    <citation type="submission" date="2017-02" db="EMBL/GenBank/DDBJ databases">
        <title>Vagococcus cremeus sp. nov., isolated from the small intestine of a marten, Martes flavigula.</title>
        <authorList>
            <person name="Tak E.J."/>
            <person name="Bae J.-W."/>
        </authorList>
    </citation>
    <scope>NUCLEOTIDE SEQUENCE [LARGE SCALE GENOMIC DNA]</scope>
    <source>
        <strain evidence="5 6">D7T301</strain>
    </source>
</reference>
<dbReference type="GO" id="GO:0016887">
    <property type="term" value="F:ATP hydrolysis activity"/>
    <property type="evidence" value="ECO:0007669"/>
    <property type="project" value="InterPro"/>
</dbReference>
<evidence type="ECO:0000256" key="1">
    <source>
        <dbReference type="ARBA" id="ARBA00022741"/>
    </source>
</evidence>
<dbReference type="EMBL" id="MVAB01000001">
    <property type="protein sequence ID" value="OPF88658.1"/>
    <property type="molecule type" value="Genomic_DNA"/>
</dbReference>
<dbReference type="Pfam" id="PF12848">
    <property type="entry name" value="ABC_tran_Xtn"/>
    <property type="match status" value="1"/>
</dbReference>
<accession>A0A1V4DJK3</accession>
<dbReference type="SMART" id="SM00382">
    <property type="entry name" value="AAA"/>
    <property type="match status" value="2"/>
</dbReference>
<dbReference type="SUPFAM" id="SSF52540">
    <property type="entry name" value="P-loop containing nucleoside triphosphate hydrolases"/>
    <property type="match status" value="2"/>
</dbReference>
<evidence type="ECO:0000313" key="5">
    <source>
        <dbReference type="EMBL" id="OPF88658.1"/>
    </source>
</evidence>
<dbReference type="InterPro" id="IPR051309">
    <property type="entry name" value="ABCF_ATPase"/>
</dbReference>
<dbReference type="CDD" id="cd03221">
    <property type="entry name" value="ABCF_EF-3"/>
    <property type="match status" value="2"/>
</dbReference>
<dbReference type="PANTHER" id="PTHR42855:SF2">
    <property type="entry name" value="DRUG RESISTANCE ABC TRANSPORTER,ATP-BINDING PROTEIN"/>
    <property type="match status" value="1"/>
</dbReference>